<sequence length="62" mass="6963">MSYRENVGKSAEEILADYTRQYGKEPKGNLKDLFLLFVNGTSAAYEEGFQDGLNAARTQENI</sequence>
<evidence type="ECO:0000313" key="2">
    <source>
        <dbReference type="Proteomes" id="UP000597668"/>
    </source>
</evidence>
<protein>
    <submittedName>
        <fullName evidence="1">Uncharacterized protein</fullName>
    </submittedName>
</protein>
<dbReference type="Proteomes" id="UP000597668">
    <property type="component" value="Unassembled WGS sequence"/>
</dbReference>
<organism evidence="1 2">
    <name type="scientific">Neobittarella massiliensis</name>
    <name type="common">ex Bilen et al. 2018</name>
    <dbReference type="NCBI Taxonomy" id="2041842"/>
    <lineage>
        <taxon>Bacteria</taxon>
        <taxon>Bacillati</taxon>
        <taxon>Bacillota</taxon>
        <taxon>Clostridia</taxon>
        <taxon>Eubacteriales</taxon>
        <taxon>Oscillospiraceae</taxon>
        <taxon>Neobittarella (ex Bilen et al. 2018)</taxon>
    </lineage>
</organism>
<accession>A0A8J6LZM6</accession>
<evidence type="ECO:0000313" key="1">
    <source>
        <dbReference type="EMBL" id="MBC3516888.1"/>
    </source>
</evidence>
<comment type="caution">
    <text evidence="1">The sequence shown here is derived from an EMBL/GenBank/DDBJ whole genome shotgun (WGS) entry which is preliminary data.</text>
</comment>
<gene>
    <name evidence="1" type="ORF">H8K20_10820</name>
</gene>
<dbReference type="RefSeq" id="WP_186488410.1">
    <property type="nucleotide sequence ID" value="NZ_JACOGI010000002.1"/>
</dbReference>
<dbReference type="EMBL" id="JACOGI010000002">
    <property type="protein sequence ID" value="MBC3516888.1"/>
    <property type="molecule type" value="Genomic_DNA"/>
</dbReference>
<proteinExistence type="predicted"/>
<reference evidence="1" key="1">
    <citation type="submission" date="2020-08" db="EMBL/GenBank/DDBJ databases">
        <authorList>
            <person name="Liu C."/>
            <person name="Sun Q."/>
        </authorList>
    </citation>
    <scope>NUCLEOTIDE SEQUENCE</scope>
    <source>
        <strain evidence="1">NSJ-65</strain>
    </source>
</reference>
<dbReference type="AlphaFoldDB" id="A0A8J6LZM6"/>
<name>A0A8J6LZM6_9FIRM</name>
<keyword evidence="2" id="KW-1185">Reference proteome</keyword>